<dbReference type="PROSITE" id="PS50011">
    <property type="entry name" value="PROTEIN_KINASE_DOM"/>
    <property type="match status" value="1"/>
</dbReference>
<keyword evidence="2" id="KW-0808">Transferase</keyword>
<dbReference type="GO" id="GO:0005524">
    <property type="term" value="F:ATP binding"/>
    <property type="evidence" value="ECO:0007669"/>
    <property type="project" value="UniProtKB-KW"/>
</dbReference>
<feature type="binding site" evidence="7">
    <location>
        <position position="155"/>
    </location>
    <ligand>
        <name>ATP</name>
        <dbReference type="ChEBI" id="CHEBI:30616"/>
    </ligand>
</feature>
<keyword evidence="1" id="KW-0723">Serine/threonine-protein kinase</keyword>
<sequence>MNKKNDNPFAGVDLRGYKAIREIARTSSSNVLIAQSPMGQYCCLKLVRRPNDNQVEAQFFQSEANALSILNNKTISPIKDFFYTETYYAVISEIRKGGSLQLLLEKRQFVGAEEAQNILFSIATALQYCHVRNVAHRDVKPSNILFEQDKVFLSDFGIRQIEITSHTYNSSIPYKAPELLEATTEKIDERPGDIWSLGVVLYEMITGKLPWNVNQPEEFPAQIKKGNFSFPPQVPQMARDLISKMMDMSPAHRISSHEILAHAWLSKIRKSSLRAANGKSVFSRSIDQKPSVRSGGNSKKLLLGNITRNVR</sequence>
<dbReference type="EMBL" id="MLAK01000749">
    <property type="protein sequence ID" value="OHT05716.1"/>
    <property type="molecule type" value="Genomic_DNA"/>
</dbReference>
<dbReference type="SMART" id="SM00220">
    <property type="entry name" value="S_TKc"/>
    <property type="match status" value="1"/>
</dbReference>
<dbReference type="AlphaFoldDB" id="A0A1J4K7M6"/>
<evidence type="ECO:0000256" key="2">
    <source>
        <dbReference type="ARBA" id="ARBA00022679"/>
    </source>
</evidence>
<dbReference type="GeneID" id="94827461"/>
<evidence type="ECO:0000256" key="6">
    <source>
        <dbReference type="PIRSR" id="PIRSR630616-1"/>
    </source>
</evidence>
<evidence type="ECO:0000256" key="7">
    <source>
        <dbReference type="PIRSR" id="PIRSR630616-2"/>
    </source>
</evidence>
<dbReference type="InterPro" id="IPR011009">
    <property type="entry name" value="Kinase-like_dom_sf"/>
</dbReference>
<dbReference type="InterPro" id="IPR000719">
    <property type="entry name" value="Prot_kinase_dom"/>
</dbReference>
<feature type="cross-link" description="Glycyl lysine isopeptide (Lys-Gly) (interchain with G-Cter in SUMO2)" evidence="8">
    <location>
        <position position="140"/>
    </location>
</feature>
<name>A0A1J4K7M6_9EUKA</name>
<dbReference type="Proteomes" id="UP000179807">
    <property type="component" value="Unassembled WGS sequence"/>
</dbReference>
<dbReference type="RefSeq" id="XP_068358852.1">
    <property type="nucleotide sequence ID" value="XM_068492757.1"/>
</dbReference>
<evidence type="ECO:0000313" key="11">
    <source>
        <dbReference type="Proteomes" id="UP000179807"/>
    </source>
</evidence>
<keyword evidence="5 7" id="KW-0067">ATP-binding</keyword>
<evidence type="ECO:0000256" key="5">
    <source>
        <dbReference type="ARBA" id="ARBA00022840"/>
    </source>
</evidence>
<dbReference type="Pfam" id="PF00069">
    <property type="entry name" value="Pkinase"/>
    <property type="match status" value="1"/>
</dbReference>
<evidence type="ECO:0000259" key="9">
    <source>
        <dbReference type="PROSITE" id="PS50011"/>
    </source>
</evidence>
<evidence type="ECO:0000256" key="4">
    <source>
        <dbReference type="ARBA" id="ARBA00022777"/>
    </source>
</evidence>
<evidence type="ECO:0000313" key="10">
    <source>
        <dbReference type="EMBL" id="OHT05716.1"/>
    </source>
</evidence>
<dbReference type="PROSITE" id="PS00108">
    <property type="entry name" value="PROTEIN_KINASE_ST"/>
    <property type="match status" value="1"/>
</dbReference>
<dbReference type="Gene3D" id="1.10.510.10">
    <property type="entry name" value="Transferase(Phosphotransferase) domain 1"/>
    <property type="match status" value="1"/>
</dbReference>
<reference evidence="10" key="1">
    <citation type="submission" date="2016-10" db="EMBL/GenBank/DDBJ databases">
        <authorList>
            <person name="Benchimol M."/>
            <person name="Almeida L.G."/>
            <person name="Vasconcelos A.T."/>
            <person name="Perreira-Neves A."/>
            <person name="Rosa I.A."/>
            <person name="Tasca T."/>
            <person name="Bogo M.R."/>
            <person name="de Souza W."/>
        </authorList>
    </citation>
    <scope>NUCLEOTIDE SEQUENCE [LARGE SCALE GENOMIC DNA]</scope>
    <source>
        <strain evidence="10">K</strain>
    </source>
</reference>
<organism evidence="10 11">
    <name type="scientific">Tritrichomonas foetus</name>
    <dbReference type="NCBI Taxonomy" id="1144522"/>
    <lineage>
        <taxon>Eukaryota</taxon>
        <taxon>Metamonada</taxon>
        <taxon>Parabasalia</taxon>
        <taxon>Tritrichomonadida</taxon>
        <taxon>Tritrichomonadidae</taxon>
        <taxon>Tritrichomonas</taxon>
    </lineage>
</organism>
<protein>
    <submittedName>
        <fullName evidence="10">CAMK family protein kinase</fullName>
    </submittedName>
</protein>
<feature type="domain" description="Protein kinase" evidence="9">
    <location>
        <begin position="17"/>
        <end position="265"/>
    </location>
</feature>
<evidence type="ECO:0000256" key="3">
    <source>
        <dbReference type="ARBA" id="ARBA00022741"/>
    </source>
</evidence>
<dbReference type="OrthoDB" id="10252171at2759"/>
<accession>A0A1J4K7M6</accession>
<proteinExistence type="predicted"/>
<comment type="caution">
    <text evidence="10">The sequence shown here is derived from an EMBL/GenBank/DDBJ whole genome shotgun (WGS) entry which is preliminary data.</text>
</comment>
<keyword evidence="11" id="KW-1185">Reference proteome</keyword>
<keyword evidence="4 10" id="KW-0418">Kinase</keyword>
<evidence type="ECO:0000256" key="1">
    <source>
        <dbReference type="ARBA" id="ARBA00022527"/>
    </source>
</evidence>
<dbReference type="GO" id="GO:0004674">
    <property type="term" value="F:protein serine/threonine kinase activity"/>
    <property type="evidence" value="ECO:0007669"/>
    <property type="project" value="UniProtKB-KW"/>
</dbReference>
<dbReference type="InterPro" id="IPR008271">
    <property type="entry name" value="Ser/Thr_kinase_AS"/>
</dbReference>
<dbReference type="InterPro" id="IPR030616">
    <property type="entry name" value="Aur-like"/>
</dbReference>
<keyword evidence="3 7" id="KW-0547">Nucleotide-binding</keyword>
<dbReference type="PANTHER" id="PTHR24350">
    <property type="entry name" value="SERINE/THREONINE-PROTEIN KINASE IAL-RELATED"/>
    <property type="match status" value="1"/>
</dbReference>
<feature type="active site" description="Proton acceptor" evidence="6">
    <location>
        <position position="138"/>
    </location>
</feature>
<evidence type="ECO:0000256" key="8">
    <source>
        <dbReference type="PIRSR" id="PIRSR630616-3"/>
    </source>
</evidence>
<dbReference type="SUPFAM" id="SSF56112">
    <property type="entry name" value="Protein kinase-like (PK-like)"/>
    <property type="match status" value="1"/>
</dbReference>
<dbReference type="VEuPathDB" id="TrichDB:TRFO_05879"/>
<gene>
    <name evidence="10" type="ORF">TRFO_05879</name>
</gene>